<feature type="domain" description="AB hydrolase-1" evidence="1">
    <location>
        <begin position="32"/>
        <end position="280"/>
    </location>
</feature>
<dbReference type="Pfam" id="PF12697">
    <property type="entry name" value="Abhydrolase_6"/>
    <property type="match status" value="1"/>
</dbReference>
<dbReference type="AlphaFoldDB" id="A0A939PJM5"/>
<dbReference type="Gene3D" id="3.40.50.1820">
    <property type="entry name" value="alpha/beta hydrolase"/>
    <property type="match status" value="1"/>
</dbReference>
<name>A0A939PJM5_9ACTN</name>
<dbReference type="GO" id="GO:0016020">
    <property type="term" value="C:membrane"/>
    <property type="evidence" value="ECO:0007669"/>
    <property type="project" value="TreeGrafter"/>
</dbReference>
<dbReference type="PANTHER" id="PTHR43798">
    <property type="entry name" value="MONOACYLGLYCEROL LIPASE"/>
    <property type="match status" value="1"/>
</dbReference>
<dbReference type="GO" id="GO:0016787">
    <property type="term" value="F:hydrolase activity"/>
    <property type="evidence" value="ECO:0007669"/>
    <property type="project" value="UniProtKB-KW"/>
</dbReference>
<gene>
    <name evidence="2" type="ORF">J4573_42740</name>
</gene>
<evidence type="ECO:0000313" key="3">
    <source>
        <dbReference type="Proteomes" id="UP000669179"/>
    </source>
</evidence>
<keyword evidence="3" id="KW-1185">Reference proteome</keyword>
<dbReference type="InterPro" id="IPR029058">
    <property type="entry name" value="AB_hydrolase_fold"/>
</dbReference>
<proteinExistence type="predicted"/>
<accession>A0A939PJM5</accession>
<dbReference type="PANTHER" id="PTHR43798:SF33">
    <property type="entry name" value="HYDROLASE, PUTATIVE (AFU_ORTHOLOGUE AFUA_2G14860)-RELATED"/>
    <property type="match status" value="1"/>
</dbReference>
<sequence>MRTEVRPPLGRNYDVDGLRLWAHKSGGGTPAVVFLPGAGAVGMDYLRLQEGAAGLATSVIYDRAGTGWSERVDLPRTSTQATDELRAMLGVMDVPGPYVLVGHSLGGLYARHYAQRFPSEVSGLVMLDPAHEDYQAYMPKELVERWEAWDADDAFPDELPDEVVQFYRGLFGAELRDWPEETREPLVDGHVSESWLRVGFDEAKNVEELYDEVRGAGPLPDVPLIVLSSSEVDPFKQAVSQGIPEEALRQEIEGKNRLYTAFAQTVPRGEMRPVEGAGHVTITYRGTGAVLQAIRDVLGNS</sequence>
<evidence type="ECO:0000259" key="1">
    <source>
        <dbReference type="Pfam" id="PF12697"/>
    </source>
</evidence>
<dbReference type="EMBL" id="JAGEOJ010000023">
    <property type="protein sequence ID" value="MBO2453870.1"/>
    <property type="molecule type" value="Genomic_DNA"/>
</dbReference>
<dbReference type="SUPFAM" id="SSF53474">
    <property type="entry name" value="alpha/beta-Hydrolases"/>
    <property type="match status" value="1"/>
</dbReference>
<comment type="caution">
    <text evidence="2">The sequence shown here is derived from an EMBL/GenBank/DDBJ whole genome shotgun (WGS) entry which is preliminary data.</text>
</comment>
<dbReference type="RefSeq" id="WP_208261900.1">
    <property type="nucleotide sequence ID" value="NZ_JAGEOJ010000023.1"/>
</dbReference>
<keyword evidence="2" id="KW-0378">Hydrolase</keyword>
<dbReference type="InterPro" id="IPR000073">
    <property type="entry name" value="AB_hydrolase_1"/>
</dbReference>
<dbReference type="InterPro" id="IPR050266">
    <property type="entry name" value="AB_hydrolase_sf"/>
</dbReference>
<reference evidence="2" key="1">
    <citation type="submission" date="2021-03" db="EMBL/GenBank/DDBJ databases">
        <authorList>
            <person name="Kanchanasin P."/>
            <person name="Saeng-In P."/>
            <person name="Phongsopitanun W."/>
            <person name="Yuki M."/>
            <person name="Kudo T."/>
            <person name="Ohkuma M."/>
            <person name="Tanasupawat S."/>
        </authorList>
    </citation>
    <scope>NUCLEOTIDE SEQUENCE</scope>
    <source>
        <strain evidence="2">GKU 128</strain>
    </source>
</reference>
<organism evidence="2 3">
    <name type="scientific">Actinomadura barringtoniae</name>
    <dbReference type="NCBI Taxonomy" id="1427535"/>
    <lineage>
        <taxon>Bacteria</taxon>
        <taxon>Bacillati</taxon>
        <taxon>Actinomycetota</taxon>
        <taxon>Actinomycetes</taxon>
        <taxon>Streptosporangiales</taxon>
        <taxon>Thermomonosporaceae</taxon>
        <taxon>Actinomadura</taxon>
    </lineage>
</organism>
<dbReference type="Proteomes" id="UP000669179">
    <property type="component" value="Unassembled WGS sequence"/>
</dbReference>
<evidence type="ECO:0000313" key="2">
    <source>
        <dbReference type="EMBL" id="MBO2453870.1"/>
    </source>
</evidence>
<protein>
    <submittedName>
        <fullName evidence="2">Alpha/beta hydrolase</fullName>
    </submittedName>
</protein>